<sequence length="424" mass="46419">MSSTRSTTGCLACKTKRKKCDETKPHCLRCQKSRTECPGYTYLRDRNKPNRKPRTLPAAHTEVGKSRATGHEGASLKNTEEAYLQKHDRLPLGYKLVPSATSSIAFGTSVVENLSIPSESIDIPNGQASSFLSTRPLQLDSIILATNTPDSGPVMPPPSAIKSKPLTAGQASLLEALFSLGQPPDLDPPSLGTQPTPEPSTPLISNWPPPGVTQQDDVASYEDDDPEGLGVSVVCRQPVLDRTVESNALPFMLQGYATWIGRMAFEPSKLTHIAREFVFNHFEDGRQESRWIIALLANVGSRIGGAEGSPNPMLPMLQNAVRRRLATVKSSPNSERRELVRALDSALETMVIHFSVSPFNEAMVLRQEAAPIFRQLCPNPPGASIDLLSVVNHTLGCLRHYVEIDIIFSVMTDMTMSFRYEVST</sequence>
<evidence type="ECO:0000256" key="3">
    <source>
        <dbReference type="ARBA" id="ARBA00023015"/>
    </source>
</evidence>
<feature type="non-terminal residue" evidence="9">
    <location>
        <position position="1"/>
    </location>
</feature>
<dbReference type="InterPro" id="IPR036864">
    <property type="entry name" value="Zn2-C6_fun-type_DNA-bd_sf"/>
</dbReference>
<feature type="region of interest" description="Disordered" evidence="7">
    <location>
        <begin position="44"/>
        <end position="73"/>
    </location>
</feature>
<evidence type="ECO:0000313" key="10">
    <source>
        <dbReference type="Proteomes" id="UP000663861"/>
    </source>
</evidence>
<dbReference type="EMBL" id="CAJMWY010004432">
    <property type="protein sequence ID" value="CAE6531902.1"/>
    <property type="molecule type" value="Genomic_DNA"/>
</dbReference>
<evidence type="ECO:0000256" key="4">
    <source>
        <dbReference type="ARBA" id="ARBA00023125"/>
    </source>
</evidence>
<keyword evidence="5" id="KW-0804">Transcription</keyword>
<dbReference type="InterPro" id="IPR001138">
    <property type="entry name" value="Zn2Cys6_DnaBD"/>
</dbReference>
<dbReference type="CDD" id="cd00067">
    <property type="entry name" value="GAL4"/>
    <property type="match status" value="1"/>
</dbReference>
<evidence type="ECO:0000256" key="1">
    <source>
        <dbReference type="ARBA" id="ARBA00022723"/>
    </source>
</evidence>
<accession>A0A8H3HPV7</accession>
<organism evidence="9 10">
    <name type="scientific">Rhizoctonia solani</name>
    <dbReference type="NCBI Taxonomy" id="456999"/>
    <lineage>
        <taxon>Eukaryota</taxon>
        <taxon>Fungi</taxon>
        <taxon>Dikarya</taxon>
        <taxon>Basidiomycota</taxon>
        <taxon>Agaricomycotina</taxon>
        <taxon>Agaricomycetes</taxon>
        <taxon>Cantharellales</taxon>
        <taxon>Ceratobasidiaceae</taxon>
        <taxon>Rhizoctonia</taxon>
    </lineage>
</organism>
<dbReference type="GO" id="GO:0003677">
    <property type="term" value="F:DNA binding"/>
    <property type="evidence" value="ECO:0007669"/>
    <property type="project" value="UniProtKB-KW"/>
</dbReference>
<keyword evidence="2" id="KW-0862">Zinc</keyword>
<keyword evidence="3" id="KW-0805">Transcription regulation</keyword>
<feature type="domain" description="Zn(2)-C6 fungal-type" evidence="8">
    <location>
        <begin position="9"/>
        <end position="37"/>
    </location>
</feature>
<dbReference type="PANTHER" id="PTHR36206">
    <property type="entry name" value="ASPERCRYPTIN BIOSYNTHESIS CLUSTER-SPECIFIC TRANSCRIPTION REGULATOR ATNN-RELATED"/>
    <property type="match status" value="1"/>
</dbReference>
<dbReference type="Proteomes" id="UP000663861">
    <property type="component" value="Unassembled WGS sequence"/>
</dbReference>
<evidence type="ECO:0000256" key="7">
    <source>
        <dbReference type="SAM" id="MobiDB-lite"/>
    </source>
</evidence>
<dbReference type="AlphaFoldDB" id="A0A8H3HPV7"/>
<keyword evidence="1" id="KW-0479">Metal-binding</keyword>
<dbReference type="PROSITE" id="PS00463">
    <property type="entry name" value="ZN2_CY6_FUNGAL_1"/>
    <property type="match status" value="1"/>
</dbReference>
<proteinExistence type="predicted"/>
<gene>
    <name evidence="9" type="ORF">RDB_LOCUS176167</name>
</gene>
<dbReference type="PANTHER" id="PTHR36206:SF12">
    <property type="entry name" value="ASPERCRYPTIN BIOSYNTHESIS CLUSTER-SPECIFIC TRANSCRIPTION REGULATOR ATNN-RELATED"/>
    <property type="match status" value="1"/>
</dbReference>
<evidence type="ECO:0000313" key="9">
    <source>
        <dbReference type="EMBL" id="CAE6531902.1"/>
    </source>
</evidence>
<dbReference type="SUPFAM" id="SSF57701">
    <property type="entry name" value="Zn2/Cys6 DNA-binding domain"/>
    <property type="match status" value="1"/>
</dbReference>
<dbReference type="PROSITE" id="PS50048">
    <property type="entry name" value="ZN2_CY6_FUNGAL_2"/>
    <property type="match status" value="1"/>
</dbReference>
<protein>
    <recommendedName>
        <fullName evidence="8">Zn(2)-C6 fungal-type domain-containing protein</fullName>
    </recommendedName>
</protein>
<dbReference type="Pfam" id="PF00172">
    <property type="entry name" value="Zn_clus"/>
    <property type="match status" value="1"/>
</dbReference>
<dbReference type="SMART" id="SM00066">
    <property type="entry name" value="GAL4"/>
    <property type="match status" value="1"/>
</dbReference>
<keyword evidence="4" id="KW-0238">DNA-binding</keyword>
<name>A0A8H3HPV7_9AGAM</name>
<dbReference type="GO" id="GO:0008270">
    <property type="term" value="F:zinc ion binding"/>
    <property type="evidence" value="ECO:0007669"/>
    <property type="project" value="InterPro"/>
</dbReference>
<dbReference type="Gene3D" id="4.10.240.10">
    <property type="entry name" value="Zn(2)-C6 fungal-type DNA-binding domain"/>
    <property type="match status" value="1"/>
</dbReference>
<comment type="caution">
    <text evidence="9">The sequence shown here is derived from an EMBL/GenBank/DDBJ whole genome shotgun (WGS) entry which is preliminary data.</text>
</comment>
<dbReference type="GO" id="GO:0000981">
    <property type="term" value="F:DNA-binding transcription factor activity, RNA polymerase II-specific"/>
    <property type="evidence" value="ECO:0007669"/>
    <property type="project" value="InterPro"/>
</dbReference>
<evidence type="ECO:0000256" key="2">
    <source>
        <dbReference type="ARBA" id="ARBA00022833"/>
    </source>
</evidence>
<reference evidence="9" key="1">
    <citation type="submission" date="2021-01" db="EMBL/GenBank/DDBJ databases">
        <authorList>
            <person name="Kaushik A."/>
        </authorList>
    </citation>
    <scope>NUCLEOTIDE SEQUENCE</scope>
    <source>
        <strain evidence="9">AG4-RS23</strain>
    </source>
</reference>
<evidence type="ECO:0000256" key="6">
    <source>
        <dbReference type="ARBA" id="ARBA00023242"/>
    </source>
</evidence>
<evidence type="ECO:0000259" key="8">
    <source>
        <dbReference type="PROSITE" id="PS50048"/>
    </source>
</evidence>
<dbReference type="InterPro" id="IPR052360">
    <property type="entry name" value="Transcr_Regulatory_Proteins"/>
</dbReference>
<feature type="region of interest" description="Disordered" evidence="7">
    <location>
        <begin position="183"/>
        <end position="226"/>
    </location>
</feature>
<evidence type="ECO:0000256" key="5">
    <source>
        <dbReference type="ARBA" id="ARBA00023163"/>
    </source>
</evidence>
<keyword evidence="6" id="KW-0539">Nucleus</keyword>